<dbReference type="RefSeq" id="WP_054671763.1">
    <property type="nucleotide sequence ID" value="NZ_AYZR01000001.1"/>
</dbReference>
<keyword evidence="4 8" id="KW-0276">Fatty acid metabolism</keyword>
<name>A0A0R2CTL7_9LACO</name>
<reference evidence="10 11" key="1">
    <citation type="journal article" date="2015" name="Genome Announc.">
        <title>Expanding the biotechnology potential of lactobacilli through comparative genomics of 213 strains and associated genera.</title>
        <authorList>
            <person name="Sun Z."/>
            <person name="Harris H.M."/>
            <person name="McCann A."/>
            <person name="Guo C."/>
            <person name="Argimon S."/>
            <person name="Zhang W."/>
            <person name="Yang X."/>
            <person name="Jeffery I.B."/>
            <person name="Cooney J.C."/>
            <person name="Kagawa T.F."/>
            <person name="Liu W."/>
            <person name="Song Y."/>
            <person name="Salvetti E."/>
            <person name="Wrobel A."/>
            <person name="Rasinkangas P."/>
            <person name="Parkhill J."/>
            <person name="Rea M.C."/>
            <person name="O'Sullivan O."/>
            <person name="Ritari J."/>
            <person name="Douillard F.P."/>
            <person name="Paul Ross R."/>
            <person name="Yang R."/>
            <person name="Briner A.E."/>
            <person name="Felis G.E."/>
            <person name="de Vos W.M."/>
            <person name="Barrangou R."/>
            <person name="Klaenhammer T.R."/>
            <person name="Caufield P.W."/>
            <person name="Cui Y."/>
            <person name="Zhang H."/>
            <person name="O'Toole P.W."/>
        </authorList>
    </citation>
    <scope>NUCLEOTIDE SEQUENCE [LARGE SCALE GENOMIC DNA]</scope>
    <source>
        <strain evidence="10 11">DSM 24302</strain>
    </source>
</reference>
<evidence type="ECO:0000256" key="6">
    <source>
        <dbReference type="ARBA" id="ARBA00023098"/>
    </source>
</evidence>
<keyword evidence="11" id="KW-1185">Reference proteome</keyword>
<evidence type="ECO:0000259" key="9">
    <source>
        <dbReference type="Pfam" id="PF01648"/>
    </source>
</evidence>
<keyword evidence="2 8" id="KW-0808">Transferase</keyword>
<comment type="caution">
    <text evidence="10">The sequence shown here is derived from an EMBL/GenBank/DDBJ whole genome shotgun (WGS) entry which is preliminary data.</text>
</comment>
<dbReference type="InterPro" id="IPR002582">
    <property type="entry name" value="ACPS"/>
</dbReference>
<comment type="cofactor">
    <cofactor evidence="8">
        <name>Mg(2+)</name>
        <dbReference type="ChEBI" id="CHEBI:18420"/>
    </cofactor>
</comment>
<comment type="similarity">
    <text evidence="8">Belongs to the P-Pant transferase superfamily. AcpS family.</text>
</comment>
<accession>A0A0R2CTL7</accession>
<evidence type="ECO:0000313" key="11">
    <source>
        <dbReference type="Proteomes" id="UP000051256"/>
    </source>
</evidence>
<dbReference type="SUPFAM" id="SSF56214">
    <property type="entry name" value="4'-phosphopantetheinyl transferase"/>
    <property type="match status" value="1"/>
</dbReference>
<keyword evidence="1 8" id="KW-0444">Lipid biosynthesis</keyword>
<dbReference type="HAMAP" id="MF_00101">
    <property type="entry name" value="AcpS"/>
    <property type="match status" value="1"/>
</dbReference>
<feature type="domain" description="4'-phosphopantetheinyl transferase" evidence="9">
    <location>
        <begin position="4"/>
        <end position="103"/>
    </location>
</feature>
<dbReference type="NCBIfam" id="TIGR00516">
    <property type="entry name" value="acpS"/>
    <property type="match status" value="1"/>
</dbReference>
<keyword evidence="5 8" id="KW-0460">Magnesium</keyword>
<dbReference type="STRING" id="1423802.FC56_GL001047"/>
<comment type="function">
    <text evidence="8">Transfers the 4'-phosphopantetheine moiety from coenzyme A to a Ser of acyl-carrier-protein.</text>
</comment>
<dbReference type="AlphaFoldDB" id="A0A0R2CTL7"/>
<feature type="binding site" evidence="8">
    <location>
        <position position="8"/>
    </location>
    <ligand>
        <name>Mg(2+)</name>
        <dbReference type="ChEBI" id="CHEBI:18420"/>
    </ligand>
</feature>
<keyword evidence="6 8" id="KW-0443">Lipid metabolism</keyword>
<protein>
    <recommendedName>
        <fullName evidence="8">Holo-[acyl-carrier-protein] synthase</fullName>
        <shortName evidence="8">Holo-ACP synthase</shortName>
        <ecNumber evidence="8">2.7.8.7</ecNumber>
    </recommendedName>
    <alternativeName>
        <fullName evidence="8">4'-phosphopantetheinyl transferase AcpS</fullName>
    </alternativeName>
</protein>
<evidence type="ECO:0000256" key="7">
    <source>
        <dbReference type="ARBA" id="ARBA00023160"/>
    </source>
</evidence>
<dbReference type="GO" id="GO:0006633">
    <property type="term" value="P:fatty acid biosynthetic process"/>
    <property type="evidence" value="ECO:0007669"/>
    <property type="project" value="UniProtKB-UniRule"/>
</dbReference>
<evidence type="ECO:0000256" key="1">
    <source>
        <dbReference type="ARBA" id="ARBA00022516"/>
    </source>
</evidence>
<dbReference type="GO" id="GO:0008897">
    <property type="term" value="F:holo-[acyl-carrier-protein] synthase activity"/>
    <property type="evidence" value="ECO:0007669"/>
    <property type="project" value="UniProtKB-UniRule"/>
</dbReference>
<dbReference type="Gene3D" id="3.90.470.20">
    <property type="entry name" value="4'-phosphopantetheinyl transferase domain"/>
    <property type="match status" value="1"/>
</dbReference>
<keyword evidence="3 8" id="KW-0479">Metal-binding</keyword>
<feature type="binding site" evidence="8">
    <location>
        <position position="58"/>
    </location>
    <ligand>
        <name>Mg(2+)</name>
        <dbReference type="ChEBI" id="CHEBI:18420"/>
    </ligand>
</feature>
<dbReference type="InterPro" id="IPR004568">
    <property type="entry name" value="Ppantetheine-prot_Trfase_dom"/>
</dbReference>
<comment type="catalytic activity">
    <reaction evidence="8">
        <text>apo-[ACP] + CoA = holo-[ACP] + adenosine 3',5'-bisphosphate + H(+)</text>
        <dbReference type="Rhea" id="RHEA:12068"/>
        <dbReference type="Rhea" id="RHEA-COMP:9685"/>
        <dbReference type="Rhea" id="RHEA-COMP:9690"/>
        <dbReference type="ChEBI" id="CHEBI:15378"/>
        <dbReference type="ChEBI" id="CHEBI:29999"/>
        <dbReference type="ChEBI" id="CHEBI:57287"/>
        <dbReference type="ChEBI" id="CHEBI:58343"/>
        <dbReference type="ChEBI" id="CHEBI:64479"/>
        <dbReference type="EC" id="2.7.8.7"/>
    </reaction>
</comment>
<dbReference type="InterPro" id="IPR037143">
    <property type="entry name" value="4-PPantetheinyl_Trfase_dom_sf"/>
</dbReference>
<gene>
    <name evidence="8" type="primary">acpS</name>
    <name evidence="10" type="ORF">FC56_GL001047</name>
</gene>
<dbReference type="PATRIC" id="fig|1423802.4.peg.1061"/>
<dbReference type="GO" id="GO:0005737">
    <property type="term" value="C:cytoplasm"/>
    <property type="evidence" value="ECO:0007669"/>
    <property type="project" value="UniProtKB-SubCell"/>
</dbReference>
<evidence type="ECO:0000256" key="5">
    <source>
        <dbReference type="ARBA" id="ARBA00022842"/>
    </source>
</evidence>
<keyword evidence="7 8" id="KW-0275">Fatty acid biosynthesis</keyword>
<sequence>MIVGIGVDLTEINRIATLIDQHPNFLTKVLTIEELAEYHERQGIHQLEFVAGRFSAKESYTKAYGTGIGSAVSFADICILNNEKGQPEFKYQPFAGNAFISISHTKELVMTEVILEREGR</sequence>
<dbReference type="NCBIfam" id="TIGR00556">
    <property type="entry name" value="pantethn_trn"/>
    <property type="match status" value="1"/>
</dbReference>
<dbReference type="EC" id="2.7.8.7" evidence="8"/>
<proteinExistence type="inferred from homology"/>
<evidence type="ECO:0000256" key="3">
    <source>
        <dbReference type="ARBA" id="ARBA00022723"/>
    </source>
</evidence>
<keyword evidence="8" id="KW-0963">Cytoplasm</keyword>
<evidence type="ECO:0000256" key="8">
    <source>
        <dbReference type="HAMAP-Rule" id="MF_00101"/>
    </source>
</evidence>
<evidence type="ECO:0000256" key="2">
    <source>
        <dbReference type="ARBA" id="ARBA00022679"/>
    </source>
</evidence>
<organism evidence="10 11">
    <name type="scientific">Lentilactobacillus senioris DSM 24302 = JCM 17472</name>
    <dbReference type="NCBI Taxonomy" id="1423802"/>
    <lineage>
        <taxon>Bacteria</taxon>
        <taxon>Bacillati</taxon>
        <taxon>Bacillota</taxon>
        <taxon>Bacilli</taxon>
        <taxon>Lactobacillales</taxon>
        <taxon>Lactobacillaceae</taxon>
        <taxon>Lentilactobacillus</taxon>
    </lineage>
</organism>
<dbReference type="Pfam" id="PF01648">
    <property type="entry name" value="ACPS"/>
    <property type="match status" value="1"/>
</dbReference>
<evidence type="ECO:0000256" key="4">
    <source>
        <dbReference type="ARBA" id="ARBA00022832"/>
    </source>
</evidence>
<dbReference type="EMBL" id="AYZR01000001">
    <property type="protein sequence ID" value="KRM94746.1"/>
    <property type="molecule type" value="Genomic_DNA"/>
</dbReference>
<comment type="subcellular location">
    <subcellularLocation>
        <location evidence="8">Cytoplasm</location>
    </subcellularLocation>
</comment>
<dbReference type="InterPro" id="IPR008278">
    <property type="entry name" value="4-PPantetheinyl_Trfase_dom"/>
</dbReference>
<evidence type="ECO:0000313" key="10">
    <source>
        <dbReference type="EMBL" id="KRM94746.1"/>
    </source>
</evidence>
<dbReference type="GO" id="GO:0000287">
    <property type="term" value="F:magnesium ion binding"/>
    <property type="evidence" value="ECO:0007669"/>
    <property type="project" value="UniProtKB-UniRule"/>
</dbReference>
<dbReference type="Proteomes" id="UP000051256">
    <property type="component" value="Unassembled WGS sequence"/>
</dbReference>